<feature type="domain" description="DUF1206" evidence="3">
    <location>
        <begin position="219"/>
        <end position="287"/>
    </location>
</feature>
<keyword evidence="2" id="KW-0812">Transmembrane</keyword>
<evidence type="ECO:0000313" key="4">
    <source>
        <dbReference type="EMBL" id="MDV6271789.1"/>
    </source>
</evidence>
<dbReference type="RefSeq" id="WP_317546474.1">
    <property type="nucleotide sequence ID" value="NZ_JAWLKB010000085.1"/>
</dbReference>
<dbReference type="InterPro" id="IPR009597">
    <property type="entry name" value="DUF1206"/>
</dbReference>
<dbReference type="EMBL" id="JAWLKB010000085">
    <property type="protein sequence ID" value="MDV6271789.1"/>
    <property type="molecule type" value="Genomic_DNA"/>
</dbReference>
<evidence type="ECO:0000256" key="1">
    <source>
        <dbReference type="SAM" id="MobiDB-lite"/>
    </source>
</evidence>
<feature type="transmembrane region" description="Helical" evidence="2">
    <location>
        <begin position="172"/>
        <end position="194"/>
    </location>
</feature>
<evidence type="ECO:0000313" key="5">
    <source>
        <dbReference type="Proteomes" id="UP001185927"/>
    </source>
</evidence>
<dbReference type="Proteomes" id="UP001185927">
    <property type="component" value="Unassembled WGS sequence"/>
</dbReference>
<evidence type="ECO:0000259" key="3">
    <source>
        <dbReference type="Pfam" id="PF06724"/>
    </source>
</evidence>
<protein>
    <submittedName>
        <fullName evidence="4">DUF1206 domain-containing protein</fullName>
    </submittedName>
</protein>
<feature type="domain" description="DUF1206" evidence="3">
    <location>
        <begin position="44"/>
        <end position="111"/>
    </location>
</feature>
<feature type="transmembrane region" description="Helical" evidence="2">
    <location>
        <begin position="85"/>
        <end position="104"/>
    </location>
</feature>
<accession>A0ABU4C5V1</accession>
<reference evidence="4 5" key="1">
    <citation type="submission" date="2023-10" db="EMBL/GenBank/DDBJ databases">
        <title>Development of a sustainable strategy for remediation of hydrocarbon-contaminated territories based on the waste exchange concept.</title>
        <authorList>
            <person name="Krivoruchko A."/>
        </authorList>
    </citation>
    <scope>NUCLEOTIDE SEQUENCE [LARGE SCALE GENOMIC DNA]</scope>
    <source>
        <strain evidence="4 5">IEGM 1203</strain>
    </source>
</reference>
<feature type="transmembrane region" description="Helical" evidence="2">
    <location>
        <begin position="132"/>
        <end position="152"/>
    </location>
</feature>
<evidence type="ECO:0000256" key="2">
    <source>
        <dbReference type="SAM" id="Phobius"/>
    </source>
</evidence>
<feature type="transmembrane region" description="Helical" evidence="2">
    <location>
        <begin position="41"/>
        <end position="65"/>
    </location>
</feature>
<keyword evidence="2" id="KW-0472">Membrane</keyword>
<organism evidence="4 5">
    <name type="scientific">Rhodococcus globerulus</name>
    <dbReference type="NCBI Taxonomy" id="33008"/>
    <lineage>
        <taxon>Bacteria</taxon>
        <taxon>Bacillati</taxon>
        <taxon>Actinomycetota</taxon>
        <taxon>Actinomycetes</taxon>
        <taxon>Mycobacteriales</taxon>
        <taxon>Nocardiaceae</taxon>
        <taxon>Rhodococcus</taxon>
    </lineage>
</organism>
<feature type="transmembrane region" description="Helical" evidence="2">
    <location>
        <begin position="221"/>
        <end position="239"/>
    </location>
</feature>
<keyword evidence="2" id="KW-1133">Transmembrane helix</keyword>
<feature type="compositionally biased region" description="Low complexity" evidence="1">
    <location>
        <begin position="7"/>
        <end position="27"/>
    </location>
</feature>
<feature type="transmembrane region" description="Helical" evidence="2">
    <location>
        <begin position="259"/>
        <end position="280"/>
    </location>
</feature>
<proteinExistence type="predicted"/>
<feature type="region of interest" description="Disordered" evidence="1">
    <location>
        <begin position="1"/>
        <end position="27"/>
    </location>
</feature>
<feature type="domain" description="DUF1206" evidence="3">
    <location>
        <begin position="131"/>
        <end position="198"/>
    </location>
</feature>
<sequence>MPDINPSQGSSTSSNSSSSASYDDSSSTAGRIAQNSIFERFARAGFVVTGIVHLIIGYIAIRLALGGAGGTADQSGAMTELAAKPGGIAALWVGVVAFTIMGLWRLAEAAFGSSSSPDADSKKSEVLNRVKAFALAVVYFAFAFSAFGFARGSGKSSSGQSTGITARLMQTTAGTIALVAGALVIIAVGGYHVYKGVSQNFLEDLEGPTSSLVRRLGTIGYIAKGLAIAAVGLLVILAVSQSAPDKAAGLDGAFKTLGAQPYGAALLIMAGIGIITYGLYSFAMARYTKM</sequence>
<keyword evidence="5" id="KW-1185">Reference proteome</keyword>
<gene>
    <name evidence="4" type="ORF">R3Q16_34970</name>
</gene>
<comment type="caution">
    <text evidence="4">The sequence shown here is derived from an EMBL/GenBank/DDBJ whole genome shotgun (WGS) entry which is preliminary data.</text>
</comment>
<name>A0ABU4C5V1_RHOGO</name>
<dbReference type="Pfam" id="PF06724">
    <property type="entry name" value="DUF1206"/>
    <property type="match status" value="3"/>
</dbReference>